<sequence length="100" mass="10989">TIRRHLLALLLTCVCLARATDEVAAGAPLQPGAQHTVHQENTDAALQPLYRSSLEPDLRPHQARLAASGPGPYQLHHLASTMAKLLPHKYYKHNTLVTIK</sequence>
<reference evidence="2 3" key="1">
    <citation type="submission" date="2020-02" db="EMBL/GenBank/DDBJ databases">
        <title>Draft genome sequence of Haematococcus lacustris strain NIES-144.</title>
        <authorList>
            <person name="Morimoto D."/>
            <person name="Nakagawa S."/>
            <person name="Yoshida T."/>
            <person name="Sawayama S."/>
        </authorList>
    </citation>
    <scope>NUCLEOTIDE SEQUENCE [LARGE SCALE GENOMIC DNA]</scope>
    <source>
        <strain evidence="2 3">NIES-144</strain>
    </source>
</reference>
<feature type="signal peptide" evidence="1">
    <location>
        <begin position="1"/>
        <end position="19"/>
    </location>
</feature>
<evidence type="ECO:0000256" key="1">
    <source>
        <dbReference type="SAM" id="SignalP"/>
    </source>
</evidence>
<name>A0A699YKD3_HAELA</name>
<proteinExistence type="predicted"/>
<feature type="chain" id="PRO_5025517722" evidence="1">
    <location>
        <begin position="20"/>
        <end position="100"/>
    </location>
</feature>
<dbReference type="AlphaFoldDB" id="A0A699YKD3"/>
<accession>A0A699YKD3</accession>
<organism evidence="2 3">
    <name type="scientific">Haematococcus lacustris</name>
    <name type="common">Green alga</name>
    <name type="synonym">Haematococcus pluvialis</name>
    <dbReference type="NCBI Taxonomy" id="44745"/>
    <lineage>
        <taxon>Eukaryota</taxon>
        <taxon>Viridiplantae</taxon>
        <taxon>Chlorophyta</taxon>
        <taxon>core chlorophytes</taxon>
        <taxon>Chlorophyceae</taxon>
        <taxon>CS clade</taxon>
        <taxon>Chlamydomonadales</taxon>
        <taxon>Haematococcaceae</taxon>
        <taxon>Haematococcus</taxon>
    </lineage>
</organism>
<evidence type="ECO:0000313" key="2">
    <source>
        <dbReference type="EMBL" id="GFH09941.1"/>
    </source>
</evidence>
<gene>
    <name evidence="2" type="ORF">HaLaN_05174</name>
</gene>
<dbReference type="Proteomes" id="UP000485058">
    <property type="component" value="Unassembled WGS sequence"/>
</dbReference>
<evidence type="ECO:0000313" key="3">
    <source>
        <dbReference type="Proteomes" id="UP000485058"/>
    </source>
</evidence>
<feature type="non-terminal residue" evidence="2">
    <location>
        <position position="100"/>
    </location>
</feature>
<dbReference type="EMBL" id="BLLF01000276">
    <property type="protein sequence ID" value="GFH09941.1"/>
    <property type="molecule type" value="Genomic_DNA"/>
</dbReference>
<keyword evidence="1" id="KW-0732">Signal</keyword>
<protein>
    <submittedName>
        <fullName evidence="2">Uncharacterized protein</fullName>
    </submittedName>
</protein>
<feature type="non-terminal residue" evidence="2">
    <location>
        <position position="1"/>
    </location>
</feature>
<keyword evidence="3" id="KW-1185">Reference proteome</keyword>
<comment type="caution">
    <text evidence="2">The sequence shown here is derived from an EMBL/GenBank/DDBJ whole genome shotgun (WGS) entry which is preliminary data.</text>
</comment>